<proteinExistence type="inferred from homology"/>
<dbReference type="GO" id="GO:0006044">
    <property type="term" value="P:N-acetylglucosamine metabolic process"/>
    <property type="evidence" value="ECO:0007669"/>
    <property type="project" value="TreeGrafter"/>
</dbReference>
<protein>
    <recommendedName>
        <fullName evidence="1">Sulfotransferase</fullName>
        <ecNumber evidence="1">2.8.2.-</ecNumber>
    </recommendedName>
</protein>
<evidence type="ECO:0000256" key="1">
    <source>
        <dbReference type="RuleBase" id="RU361155"/>
    </source>
</evidence>
<dbReference type="Pfam" id="PF00685">
    <property type="entry name" value="Sulfotransfer_1"/>
    <property type="match status" value="1"/>
</dbReference>
<feature type="transmembrane region" description="Helical" evidence="2">
    <location>
        <begin position="40"/>
        <end position="62"/>
    </location>
</feature>
<dbReference type="Ensembl" id="ENSEBUT00000025453.1">
    <property type="protein sequence ID" value="ENSEBUP00000024877.1"/>
    <property type="gene ID" value="ENSEBUG00000015369.1"/>
</dbReference>
<dbReference type="GO" id="GO:0001517">
    <property type="term" value="F:N-acetylglucosamine 6-O-sulfotransferase activity"/>
    <property type="evidence" value="ECO:0007669"/>
    <property type="project" value="TreeGrafter"/>
</dbReference>
<dbReference type="AlphaFoldDB" id="A0A8C4R619"/>
<dbReference type="PANTHER" id="PTHR10704">
    <property type="entry name" value="CARBOHYDRATE SULFOTRANSFERASE"/>
    <property type="match status" value="1"/>
</dbReference>
<keyword evidence="1" id="KW-0808">Transferase</keyword>
<feature type="domain" description="Sulfotransferase" evidence="3">
    <location>
        <begin position="112"/>
        <end position="430"/>
    </location>
</feature>
<comment type="similarity">
    <text evidence="1">Belongs to the sulfotransferase 1 family.</text>
</comment>
<dbReference type="Ensembl" id="ENSEBUT00000025458.1">
    <property type="protein sequence ID" value="ENSEBUP00000024882.1"/>
    <property type="gene ID" value="ENSEBUG00000015369.1"/>
</dbReference>
<dbReference type="InterPro" id="IPR051135">
    <property type="entry name" value="Gal/GlcNAc/GalNAc_ST"/>
</dbReference>
<reference evidence="4" key="1">
    <citation type="submission" date="2025-05" db="UniProtKB">
        <authorList>
            <consortium name="Ensembl"/>
        </authorList>
    </citation>
    <scope>IDENTIFICATION</scope>
</reference>
<dbReference type="EC" id="2.8.2.-" evidence="1"/>
<dbReference type="Proteomes" id="UP000694388">
    <property type="component" value="Unplaced"/>
</dbReference>
<dbReference type="GO" id="GO:0006790">
    <property type="term" value="P:sulfur compound metabolic process"/>
    <property type="evidence" value="ECO:0007669"/>
    <property type="project" value="TreeGrafter"/>
</dbReference>
<evidence type="ECO:0000256" key="2">
    <source>
        <dbReference type="SAM" id="Phobius"/>
    </source>
</evidence>
<keyword evidence="2" id="KW-0472">Membrane</keyword>
<dbReference type="PANTHER" id="PTHR10704:SF71">
    <property type="entry name" value="CARBOHYDRATE SULFOTRANSFERASE 1-LIKE"/>
    <property type="match status" value="1"/>
</dbReference>
<dbReference type="Gene3D" id="3.40.50.300">
    <property type="entry name" value="P-loop containing nucleotide triphosphate hydrolases"/>
    <property type="match status" value="1"/>
</dbReference>
<dbReference type="InterPro" id="IPR000863">
    <property type="entry name" value="Sulfotransferase_dom"/>
</dbReference>
<keyword evidence="2" id="KW-0812">Transmembrane</keyword>
<name>A0A8C4R619_EPTBU</name>
<dbReference type="Ensembl" id="ENSEBUT00000025464.1">
    <property type="protein sequence ID" value="ENSEBUP00000024888.1"/>
    <property type="gene ID" value="ENSEBUG00000015369.1"/>
</dbReference>
<keyword evidence="5" id="KW-1185">Reference proteome</keyword>
<dbReference type="InterPro" id="IPR027417">
    <property type="entry name" value="P-loop_NTPase"/>
</dbReference>
<evidence type="ECO:0000259" key="3">
    <source>
        <dbReference type="Pfam" id="PF00685"/>
    </source>
</evidence>
<dbReference type="SUPFAM" id="SSF52540">
    <property type="entry name" value="P-loop containing nucleoside triphosphate hydrolases"/>
    <property type="match status" value="1"/>
</dbReference>
<sequence>MECPGKEEVKEENSDAMSEEMNERMKIAYSKQGNEKKSRFMWCSWRVLAILMCLTIAIQYIAMKTIRSYRLYNCDESRGTGDCSPNWAQVSHWFGCPDPSNNQPTEESASRKHILILGTTRSGSSFLGQFFNQNPNVFYLYEPLFHVESFFGSLADHLGSKLNNKVLLGAFRDLLRSVFDCDLYSLEPYIKPFPQHHQTKGLFRRAASRALCSPPLCDVKYAKDESVCFKMCHNLNLTLTAEVCQKRAHVVLKTVRFDNVADLRSLAEDSRLDLKVIHLVRDPRAVLSSRMSAFKAFIDYRTWKKNGAMPPQTDTSLATDVCSNFLQSMHLGLKPPAWLSGRYMLVRYEDLAREPLEKAREMYKFVGLPLEPFVMNWIVLNTHGNDKPRWHHLYSTYRDSAKTAENWRLSMDYNIVQFLQNACNETFAELGYRSVSSIEELRNINATLVEERNFTYFT</sequence>
<accession>A0A8C4R619</accession>
<evidence type="ECO:0000313" key="4">
    <source>
        <dbReference type="Ensembl" id="ENSEBUP00000024888.1"/>
    </source>
</evidence>
<evidence type="ECO:0000313" key="5">
    <source>
        <dbReference type="Proteomes" id="UP000694388"/>
    </source>
</evidence>
<dbReference type="GeneTree" id="ENSGT00940000164185"/>
<keyword evidence="2" id="KW-1133">Transmembrane helix</keyword>
<organism evidence="4 5">
    <name type="scientific">Eptatretus burgeri</name>
    <name type="common">Inshore hagfish</name>
    <dbReference type="NCBI Taxonomy" id="7764"/>
    <lineage>
        <taxon>Eukaryota</taxon>
        <taxon>Metazoa</taxon>
        <taxon>Chordata</taxon>
        <taxon>Craniata</taxon>
        <taxon>Vertebrata</taxon>
        <taxon>Cyclostomata</taxon>
        <taxon>Myxini</taxon>
        <taxon>Myxiniformes</taxon>
        <taxon>Myxinidae</taxon>
        <taxon>Eptatretinae</taxon>
        <taxon>Eptatretus</taxon>
    </lineage>
</organism>